<dbReference type="AlphaFoldDB" id="A0A0K1PYD2"/>
<proteinExistence type="predicted"/>
<name>A0A0K1PYD2_9BACT</name>
<sequence length="106" mass="12011">MDDVLERANRAEHLSRCFEHLLADLGETKSTSASLHQSYAAAFFERAYMETHDALRQSQLTGCCRERTRFGDRHEDGEQRQIAGGKHCAVVSNIAFDWALIVRSRG</sequence>
<dbReference type="EMBL" id="CP012333">
    <property type="protein sequence ID" value="AKU98391.1"/>
    <property type="molecule type" value="Genomic_DNA"/>
</dbReference>
<dbReference type="Proteomes" id="UP000064967">
    <property type="component" value="Chromosome"/>
</dbReference>
<dbReference type="KEGG" id="llu:AKJ09_05055"/>
<organism evidence="1 2">
    <name type="scientific">Labilithrix luteola</name>
    <dbReference type="NCBI Taxonomy" id="1391654"/>
    <lineage>
        <taxon>Bacteria</taxon>
        <taxon>Pseudomonadati</taxon>
        <taxon>Myxococcota</taxon>
        <taxon>Polyangia</taxon>
        <taxon>Polyangiales</taxon>
        <taxon>Labilitrichaceae</taxon>
        <taxon>Labilithrix</taxon>
    </lineage>
</organism>
<dbReference type="STRING" id="1391654.AKJ09_05055"/>
<gene>
    <name evidence="1" type="ORF">AKJ09_05055</name>
</gene>
<keyword evidence="2" id="KW-1185">Reference proteome</keyword>
<accession>A0A0K1PYD2</accession>
<evidence type="ECO:0000313" key="2">
    <source>
        <dbReference type="Proteomes" id="UP000064967"/>
    </source>
</evidence>
<reference evidence="1 2" key="1">
    <citation type="submission" date="2015-08" db="EMBL/GenBank/DDBJ databases">
        <authorList>
            <person name="Babu N.S."/>
            <person name="Beckwith C.J."/>
            <person name="Beseler K.G."/>
            <person name="Brison A."/>
            <person name="Carone J.V."/>
            <person name="Caskin T.P."/>
            <person name="Diamond M."/>
            <person name="Durham M.E."/>
            <person name="Foxe J.M."/>
            <person name="Go M."/>
            <person name="Henderson B.A."/>
            <person name="Jones I.B."/>
            <person name="McGettigan J.A."/>
            <person name="Micheletti S.J."/>
            <person name="Nasrallah M.E."/>
            <person name="Ortiz D."/>
            <person name="Piller C.R."/>
            <person name="Privatt S.R."/>
            <person name="Schneider S.L."/>
            <person name="Sharp S."/>
            <person name="Smith T.C."/>
            <person name="Stanton J.D."/>
            <person name="Ullery H.E."/>
            <person name="Wilson R.J."/>
            <person name="Serrano M.G."/>
            <person name="Buck G."/>
            <person name="Lee V."/>
            <person name="Wang Y."/>
            <person name="Carvalho R."/>
            <person name="Voegtly L."/>
            <person name="Shi R."/>
            <person name="Duckworth R."/>
            <person name="Johnson A."/>
            <person name="Loviza R."/>
            <person name="Walstead R."/>
            <person name="Shah Z."/>
            <person name="Kiflezghi M."/>
            <person name="Wade K."/>
            <person name="Ball S.L."/>
            <person name="Bradley K.W."/>
            <person name="Asai D.J."/>
            <person name="Bowman C.A."/>
            <person name="Russell D.A."/>
            <person name="Pope W.H."/>
            <person name="Jacobs-Sera D."/>
            <person name="Hendrix R.W."/>
            <person name="Hatfull G.F."/>
        </authorList>
    </citation>
    <scope>NUCLEOTIDE SEQUENCE [LARGE SCALE GENOMIC DNA]</scope>
    <source>
        <strain evidence="1 2">DSM 27648</strain>
    </source>
</reference>
<evidence type="ECO:0000313" key="1">
    <source>
        <dbReference type="EMBL" id="AKU98391.1"/>
    </source>
</evidence>
<protein>
    <submittedName>
        <fullName evidence="1">Uncharacterized protein</fullName>
    </submittedName>
</protein>